<dbReference type="InterPro" id="IPR014710">
    <property type="entry name" value="RmlC-like_jellyroll"/>
</dbReference>
<dbReference type="Gene3D" id="2.60.120.10">
    <property type="entry name" value="Jelly Rolls"/>
    <property type="match status" value="1"/>
</dbReference>
<dbReference type="SMART" id="SM00342">
    <property type="entry name" value="HTH_ARAC"/>
    <property type="match status" value="1"/>
</dbReference>
<evidence type="ECO:0000313" key="6">
    <source>
        <dbReference type="Proteomes" id="UP000270678"/>
    </source>
</evidence>
<keyword evidence="1" id="KW-0805">Transcription regulation</keyword>
<proteinExistence type="predicted"/>
<dbReference type="GO" id="GO:0003700">
    <property type="term" value="F:DNA-binding transcription factor activity"/>
    <property type="evidence" value="ECO:0007669"/>
    <property type="project" value="InterPro"/>
</dbReference>
<gene>
    <name evidence="5" type="ORF">EI981_01815</name>
</gene>
<keyword evidence="2" id="KW-0238">DNA-binding</keyword>
<dbReference type="InterPro" id="IPR018060">
    <property type="entry name" value="HTH_AraC"/>
</dbReference>
<dbReference type="InterPro" id="IPR003313">
    <property type="entry name" value="AraC-bd"/>
</dbReference>
<dbReference type="Pfam" id="PF02311">
    <property type="entry name" value="AraC_binding"/>
    <property type="match status" value="1"/>
</dbReference>
<evidence type="ECO:0000313" key="5">
    <source>
        <dbReference type="EMBL" id="AZS13328.1"/>
    </source>
</evidence>
<keyword evidence="3" id="KW-0804">Transcription</keyword>
<dbReference type="InterPro" id="IPR018062">
    <property type="entry name" value="HTH_AraC-typ_CS"/>
</dbReference>
<dbReference type="InterPro" id="IPR037923">
    <property type="entry name" value="HTH-like"/>
</dbReference>
<dbReference type="OrthoDB" id="149040at2"/>
<sequence>MSYEAFRRANALLNQHISQISGNQASFKIHYWGFMPLHYSNSLHRHSFFEICYVLEGSGEYTDDGVDYPLQTGTLFCSKPGVWHQIRSEQGLALFFVAFEVDELQTSEAYTRGFRSIAHHGKIVADPEDSQITAQIWQTILGLIESTQPIPRDMLQHLVLSLLLSFLHGLSSTPNLSGDALNEDTEEHRQLRRAKLYIEDNLSSPLRIEQVSQELGISSRHLSRLFHTQLGQTFVHYVQERRVQKAKDWLLNSDIAIKDIAERTGFESVHYFTRVFTRKLGVAPAKFRKAQFTDGRQNRKQT</sequence>
<evidence type="ECO:0000256" key="3">
    <source>
        <dbReference type="ARBA" id="ARBA00023163"/>
    </source>
</evidence>
<dbReference type="SUPFAM" id="SSF46689">
    <property type="entry name" value="Homeodomain-like"/>
    <property type="match status" value="2"/>
</dbReference>
<dbReference type="Gene3D" id="1.10.10.60">
    <property type="entry name" value="Homeodomain-like"/>
    <property type="match status" value="2"/>
</dbReference>
<dbReference type="PROSITE" id="PS01124">
    <property type="entry name" value="HTH_ARAC_FAMILY_2"/>
    <property type="match status" value="1"/>
</dbReference>
<dbReference type="InterPro" id="IPR020449">
    <property type="entry name" value="Tscrpt_reg_AraC-type_HTH"/>
</dbReference>
<dbReference type="AlphaFoldDB" id="A0A3S9USM2"/>
<accession>A0A3S9USM2</accession>
<dbReference type="PANTHER" id="PTHR43280">
    <property type="entry name" value="ARAC-FAMILY TRANSCRIPTIONAL REGULATOR"/>
    <property type="match status" value="1"/>
</dbReference>
<dbReference type="InterPro" id="IPR009057">
    <property type="entry name" value="Homeodomain-like_sf"/>
</dbReference>
<name>A0A3S9USM2_9BACL</name>
<dbReference type="PRINTS" id="PR00032">
    <property type="entry name" value="HTHARAC"/>
</dbReference>
<protein>
    <submittedName>
        <fullName evidence="5">AraC family transcriptional regulator</fullName>
    </submittedName>
</protein>
<organism evidence="5 6">
    <name type="scientific">Paenibacillus lutimineralis</name>
    <dbReference type="NCBI Taxonomy" id="2707005"/>
    <lineage>
        <taxon>Bacteria</taxon>
        <taxon>Bacillati</taxon>
        <taxon>Bacillota</taxon>
        <taxon>Bacilli</taxon>
        <taxon>Bacillales</taxon>
        <taxon>Paenibacillaceae</taxon>
        <taxon>Paenibacillus</taxon>
    </lineage>
</organism>
<dbReference type="PROSITE" id="PS00041">
    <property type="entry name" value="HTH_ARAC_FAMILY_1"/>
    <property type="match status" value="1"/>
</dbReference>
<evidence type="ECO:0000259" key="4">
    <source>
        <dbReference type="PROSITE" id="PS01124"/>
    </source>
</evidence>
<evidence type="ECO:0000256" key="1">
    <source>
        <dbReference type="ARBA" id="ARBA00023015"/>
    </source>
</evidence>
<reference evidence="6" key="1">
    <citation type="submission" date="2018-12" db="EMBL/GenBank/DDBJ databases">
        <title>Complete genome sequence of Paenibacillus sp. MBLB1234.</title>
        <authorList>
            <person name="Nam Y.-D."/>
            <person name="Kang J."/>
            <person name="Chung W.-H."/>
            <person name="Park Y.S."/>
        </authorList>
    </citation>
    <scope>NUCLEOTIDE SEQUENCE [LARGE SCALE GENOMIC DNA]</scope>
    <source>
        <strain evidence="6">MBLB1234</strain>
    </source>
</reference>
<dbReference type="Pfam" id="PF12833">
    <property type="entry name" value="HTH_18"/>
    <property type="match status" value="1"/>
</dbReference>
<dbReference type="PANTHER" id="PTHR43280:SF28">
    <property type="entry name" value="HTH-TYPE TRANSCRIPTIONAL ACTIVATOR RHAS"/>
    <property type="match status" value="1"/>
</dbReference>
<dbReference type="SUPFAM" id="SSF51215">
    <property type="entry name" value="Regulatory protein AraC"/>
    <property type="match status" value="1"/>
</dbReference>
<dbReference type="EMBL" id="CP034346">
    <property type="protein sequence ID" value="AZS13328.1"/>
    <property type="molecule type" value="Genomic_DNA"/>
</dbReference>
<dbReference type="KEGG" id="plut:EI981_01815"/>
<dbReference type="GO" id="GO:0043565">
    <property type="term" value="F:sequence-specific DNA binding"/>
    <property type="evidence" value="ECO:0007669"/>
    <property type="project" value="InterPro"/>
</dbReference>
<dbReference type="Proteomes" id="UP000270678">
    <property type="component" value="Chromosome"/>
</dbReference>
<dbReference type="RefSeq" id="WP_126994895.1">
    <property type="nucleotide sequence ID" value="NZ_CP034346.1"/>
</dbReference>
<evidence type="ECO:0000256" key="2">
    <source>
        <dbReference type="ARBA" id="ARBA00023125"/>
    </source>
</evidence>
<feature type="domain" description="HTH araC/xylS-type" evidence="4">
    <location>
        <begin position="192"/>
        <end position="290"/>
    </location>
</feature>
<keyword evidence="6" id="KW-1185">Reference proteome</keyword>